<gene>
    <name evidence="1" type="ORF">F0919_09135</name>
</gene>
<organism evidence="1 2">
    <name type="scientific">Taibaiella lutea</name>
    <dbReference type="NCBI Taxonomy" id="2608001"/>
    <lineage>
        <taxon>Bacteria</taxon>
        <taxon>Pseudomonadati</taxon>
        <taxon>Bacteroidota</taxon>
        <taxon>Chitinophagia</taxon>
        <taxon>Chitinophagales</taxon>
        <taxon>Chitinophagaceae</taxon>
        <taxon>Taibaiella</taxon>
    </lineage>
</organism>
<protein>
    <submittedName>
        <fullName evidence="1">Uncharacterized protein</fullName>
    </submittedName>
</protein>
<dbReference type="AlphaFoldDB" id="A0A5M6CL97"/>
<dbReference type="Proteomes" id="UP000323632">
    <property type="component" value="Unassembled WGS sequence"/>
</dbReference>
<sequence>MMIQALDKQILAYLPLLGTEEKESLISVIKSFLHLKEEASLGISIEQYNKELDEAEAAFERGEFINNEEMLKEIRKW</sequence>
<keyword evidence="2" id="KW-1185">Reference proteome</keyword>
<dbReference type="EMBL" id="VWSH01000002">
    <property type="protein sequence ID" value="KAA5534762.1"/>
    <property type="molecule type" value="Genomic_DNA"/>
</dbReference>
<proteinExistence type="predicted"/>
<reference evidence="1 2" key="1">
    <citation type="submission" date="2019-09" db="EMBL/GenBank/DDBJ databases">
        <title>Genome sequence and assembly of Taibaiella sp.</title>
        <authorList>
            <person name="Chhetri G."/>
        </authorList>
    </citation>
    <scope>NUCLEOTIDE SEQUENCE [LARGE SCALE GENOMIC DNA]</scope>
    <source>
        <strain evidence="1 2">KVB11</strain>
    </source>
</reference>
<comment type="caution">
    <text evidence="1">The sequence shown here is derived from an EMBL/GenBank/DDBJ whole genome shotgun (WGS) entry which is preliminary data.</text>
</comment>
<accession>A0A5M6CL97</accession>
<evidence type="ECO:0000313" key="1">
    <source>
        <dbReference type="EMBL" id="KAA5534762.1"/>
    </source>
</evidence>
<evidence type="ECO:0000313" key="2">
    <source>
        <dbReference type="Proteomes" id="UP000323632"/>
    </source>
</evidence>
<name>A0A5M6CL97_9BACT</name>